<keyword evidence="2" id="KW-1185">Reference proteome</keyword>
<name>A0A289YYJ6_9CAUD</name>
<proteinExistence type="predicted"/>
<gene>
    <name evidence="1" type="ORF">2050HW_00004</name>
</gene>
<dbReference type="EMBL" id="MF285618">
    <property type="protein sequence ID" value="ATA65339.1"/>
    <property type="molecule type" value="Genomic_DNA"/>
</dbReference>
<accession>A0A289YYJ6</accession>
<reference evidence="2" key="1">
    <citation type="submission" date="2017-06" db="EMBL/GenBank/DDBJ databases">
        <authorList>
            <person name="Zhao X."/>
        </authorList>
    </citation>
    <scope>NUCLEOTIDE SEQUENCE [LARGE SCALE GENOMIC DNA]</scope>
</reference>
<evidence type="ECO:0000313" key="1">
    <source>
        <dbReference type="EMBL" id="ATA65339.1"/>
    </source>
</evidence>
<sequence>MPVSRKPRKKTKAVKATSRPEVTREKVLEQIEVIRQKLIEIYQLLAYYTKLKEAGTVPEDQLELFSEKIHTIGQEFNTYATSLAKFKKEVEALEIGSDCDHLREVLSEYLVRMSAFLVPMAECTDIILKVEGKKDVN</sequence>
<dbReference type="Proteomes" id="UP000223363">
    <property type="component" value="Segment"/>
</dbReference>
<evidence type="ECO:0000313" key="2">
    <source>
        <dbReference type="Proteomes" id="UP000223363"/>
    </source>
</evidence>
<organism evidence="1 2">
    <name type="scientific">Serratia phage vB_SmaM_ 2050HW</name>
    <dbReference type="NCBI Taxonomy" id="2024252"/>
    <lineage>
        <taxon>Viruses</taxon>
        <taxon>Duplodnaviria</taxon>
        <taxon>Heunggongvirae</taxon>
        <taxon>Uroviricota</taxon>
        <taxon>Caudoviricetes</taxon>
        <taxon>Chimalliviridae</taxon>
        <taxon>Moabitevirus</taxon>
        <taxon>Moabitevirus mv2050HW</taxon>
    </lineage>
</organism>
<protein>
    <submittedName>
        <fullName evidence="1">Uncharacterized protein</fullName>
    </submittedName>
</protein>